<feature type="binding site" evidence="5">
    <location>
        <position position="204"/>
    </location>
    <ligand>
        <name>S-adenosyl-L-methionine</name>
        <dbReference type="ChEBI" id="CHEBI:59789"/>
    </ligand>
</feature>
<dbReference type="AlphaFoldDB" id="A0A379AVW0"/>
<dbReference type="InterPro" id="IPR050320">
    <property type="entry name" value="N5-glutamine_MTase"/>
</dbReference>
<organism evidence="8 10">
    <name type="scientific">Avibacterium gallinarum</name>
    <name type="common">Pasteurella gallinarum</name>
    <dbReference type="NCBI Taxonomy" id="755"/>
    <lineage>
        <taxon>Bacteria</taxon>
        <taxon>Pseudomonadati</taxon>
        <taxon>Pseudomonadota</taxon>
        <taxon>Gammaproteobacteria</taxon>
        <taxon>Pasteurellales</taxon>
        <taxon>Pasteurellaceae</taxon>
        <taxon>Avibacterium</taxon>
    </lineage>
</organism>
<dbReference type="Pfam" id="PF13847">
    <property type="entry name" value="Methyltransf_31"/>
    <property type="match status" value="1"/>
</dbReference>
<dbReference type="RefSeq" id="WP_103852934.1">
    <property type="nucleotide sequence ID" value="NZ_PQVJ01000006.1"/>
</dbReference>
<dbReference type="HAMAP" id="MF_02126">
    <property type="entry name" value="RF_methyltr_PrmC"/>
    <property type="match status" value="1"/>
</dbReference>
<dbReference type="InterPro" id="IPR040758">
    <property type="entry name" value="PrmC_N"/>
</dbReference>
<evidence type="ECO:0000313" key="9">
    <source>
        <dbReference type="EMBL" id="TDP28751.1"/>
    </source>
</evidence>
<dbReference type="Gene3D" id="3.40.50.150">
    <property type="entry name" value="Vaccinia Virus protein VP39"/>
    <property type="match status" value="1"/>
</dbReference>
<evidence type="ECO:0000256" key="1">
    <source>
        <dbReference type="ARBA" id="ARBA00022603"/>
    </source>
</evidence>
<evidence type="ECO:0000256" key="5">
    <source>
        <dbReference type="HAMAP-Rule" id="MF_02126"/>
    </source>
</evidence>
<feature type="binding site" evidence="5">
    <location>
        <begin position="131"/>
        <end position="135"/>
    </location>
    <ligand>
        <name>S-adenosyl-L-methionine</name>
        <dbReference type="ChEBI" id="CHEBI:59789"/>
    </ligand>
</feature>
<reference evidence="8 10" key="1">
    <citation type="submission" date="2018-06" db="EMBL/GenBank/DDBJ databases">
        <authorList>
            <consortium name="Pathogen Informatics"/>
            <person name="Doyle S."/>
        </authorList>
    </citation>
    <scope>NUCLEOTIDE SEQUENCE [LARGE SCALE GENOMIC DNA]</scope>
    <source>
        <strain evidence="8 10">NCTC11188</strain>
    </source>
</reference>
<evidence type="ECO:0000256" key="4">
    <source>
        <dbReference type="ARBA" id="ARBA00048391"/>
    </source>
</evidence>
<dbReference type="Proteomes" id="UP000255113">
    <property type="component" value="Unassembled WGS sequence"/>
</dbReference>
<dbReference type="FunFam" id="3.40.50.150:FF:000053">
    <property type="entry name" value="Release factor glutamine methyltransferase"/>
    <property type="match status" value="1"/>
</dbReference>
<feature type="binding site" evidence="5">
    <location>
        <begin position="204"/>
        <end position="207"/>
    </location>
    <ligand>
        <name>substrate</name>
    </ligand>
</feature>
<comment type="similarity">
    <text evidence="5">Belongs to the protein N5-glutamine methyltransferase family. PrmC subfamily.</text>
</comment>
<keyword evidence="11" id="KW-1185">Reference proteome</keyword>
<dbReference type="PROSITE" id="PS00092">
    <property type="entry name" value="N6_MTASE"/>
    <property type="match status" value="1"/>
</dbReference>
<feature type="binding site" evidence="5">
    <location>
        <position position="161"/>
    </location>
    <ligand>
        <name>S-adenosyl-L-methionine</name>
        <dbReference type="ChEBI" id="CHEBI:59789"/>
    </ligand>
</feature>
<dbReference type="GO" id="GO:0032259">
    <property type="term" value="P:methylation"/>
    <property type="evidence" value="ECO:0007669"/>
    <property type="project" value="UniProtKB-KW"/>
</dbReference>
<evidence type="ECO:0000313" key="10">
    <source>
        <dbReference type="Proteomes" id="UP000255113"/>
    </source>
</evidence>
<dbReference type="InterPro" id="IPR004556">
    <property type="entry name" value="HemK-like"/>
</dbReference>
<sequence>MNYADWLACAETQLAGNKKTDPFINPKVDANLLLQFVTGRSRSSILAFSETELSAQELTQLEKLLQRRINSEPMAYILGQQPFWTLDLKVSEDTLIPRADTEILVENALICAEERISSAQFGEELKILDLGTGTGAIAIALAQELRSRSKKLFKVSVVGVDLIDNAVNLAQDNAKRNDVDNILFYQSNWFENLQDQRFDIIVSNPPYIDKDDPHLQLGDVRFEPLSALVAKEQGYADLRHIIINAPTYLKPQGWLLLEHGWQQGEKVRSFFQKNLWHNVISRKDYNQNERITLAQLNTRGND</sequence>
<dbReference type="PANTHER" id="PTHR18895:SF74">
    <property type="entry name" value="MTRF1L RELEASE FACTOR GLUTAMINE METHYLTRANSFERASE"/>
    <property type="match status" value="1"/>
</dbReference>
<dbReference type="NCBIfam" id="TIGR03534">
    <property type="entry name" value="RF_mod_PrmC"/>
    <property type="match status" value="1"/>
</dbReference>
<gene>
    <name evidence="8" type="primary">hemK</name>
    <name evidence="5" type="synonym">prmC</name>
    <name evidence="9" type="ORF">EV689_10411</name>
    <name evidence="8" type="ORF">NCTC11188_00820</name>
</gene>
<evidence type="ECO:0000313" key="8">
    <source>
        <dbReference type="EMBL" id="SUB26466.1"/>
    </source>
</evidence>
<dbReference type="GO" id="GO:0003676">
    <property type="term" value="F:nucleic acid binding"/>
    <property type="evidence" value="ECO:0007669"/>
    <property type="project" value="InterPro"/>
</dbReference>
<dbReference type="Proteomes" id="UP000294683">
    <property type="component" value="Unassembled WGS sequence"/>
</dbReference>
<comment type="catalytic activity">
    <reaction evidence="4 5">
        <text>L-glutaminyl-[peptide chain release factor] + S-adenosyl-L-methionine = N(5)-methyl-L-glutaminyl-[peptide chain release factor] + S-adenosyl-L-homocysteine + H(+)</text>
        <dbReference type="Rhea" id="RHEA:42896"/>
        <dbReference type="Rhea" id="RHEA-COMP:10271"/>
        <dbReference type="Rhea" id="RHEA-COMP:10272"/>
        <dbReference type="ChEBI" id="CHEBI:15378"/>
        <dbReference type="ChEBI" id="CHEBI:30011"/>
        <dbReference type="ChEBI" id="CHEBI:57856"/>
        <dbReference type="ChEBI" id="CHEBI:59789"/>
        <dbReference type="ChEBI" id="CHEBI:61891"/>
        <dbReference type="EC" id="2.1.1.297"/>
    </reaction>
</comment>
<dbReference type="PANTHER" id="PTHR18895">
    <property type="entry name" value="HEMK METHYLTRANSFERASE"/>
    <property type="match status" value="1"/>
</dbReference>
<dbReference type="Gene3D" id="1.10.8.10">
    <property type="entry name" value="DNA helicase RuvA subunit, C-terminal domain"/>
    <property type="match status" value="1"/>
</dbReference>
<name>A0A379AVW0_AVIGA</name>
<protein>
    <recommendedName>
        <fullName evidence="5">Release factor glutamine methyltransferase</fullName>
        <shortName evidence="5">RF MTase</shortName>
        <ecNumber evidence="5">2.1.1.297</ecNumber>
    </recommendedName>
    <alternativeName>
        <fullName evidence="5">N5-glutamine methyltransferase PrmC</fullName>
    </alternativeName>
    <alternativeName>
        <fullName evidence="5">Protein-(glutamine-N5) MTase PrmC</fullName>
    </alternativeName>
    <alternativeName>
        <fullName evidence="5">Protein-glutamine N-methyltransferase PrmC</fullName>
    </alternativeName>
</protein>
<dbReference type="CDD" id="cd02440">
    <property type="entry name" value="AdoMet_MTases"/>
    <property type="match status" value="1"/>
</dbReference>
<keyword evidence="2 5" id="KW-0808">Transferase</keyword>
<dbReference type="InterPro" id="IPR019874">
    <property type="entry name" value="RF_methyltr_PrmC"/>
</dbReference>
<dbReference type="InterPro" id="IPR029063">
    <property type="entry name" value="SAM-dependent_MTases_sf"/>
</dbReference>
<evidence type="ECO:0000256" key="3">
    <source>
        <dbReference type="ARBA" id="ARBA00022691"/>
    </source>
</evidence>
<dbReference type="InterPro" id="IPR002052">
    <property type="entry name" value="DNA_methylase_N6_adenine_CS"/>
</dbReference>
<dbReference type="NCBIfam" id="TIGR00536">
    <property type="entry name" value="hemK_fam"/>
    <property type="match status" value="1"/>
</dbReference>
<accession>A0A379AVW0</accession>
<keyword evidence="1 5" id="KW-0489">Methyltransferase</keyword>
<feature type="domain" description="Release factor glutamine methyltransferase N-terminal" evidence="7">
    <location>
        <begin position="6"/>
        <end position="79"/>
    </location>
</feature>
<evidence type="ECO:0000259" key="6">
    <source>
        <dbReference type="Pfam" id="PF13847"/>
    </source>
</evidence>
<feature type="binding site" evidence="5">
    <location>
        <position position="189"/>
    </location>
    <ligand>
        <name>S-adenosyl-L-methionine</name>
        <dbReference type="ChEBI" id="CHEBI:59789"/>
    </ligand>
</feature>
<evidence type="ECO:0000256" key="2">
    <source>
        <dbReference type="ARBA" id="ARBA00022679"/>
    </source>
</evidence>
<dbReference type="GO" id="GO:0102559">
    <property type="term" value="F:peptide chain release factor N(5)-glutamine methyltransferase activity"/>
    <property type="evidence" value="ECO:0007669"/>
    <property type="project" value="UniProtKB-EC"/>
</dbReference>
<dbReference type="SUPFAM" id="SSF53335">
    <property type="entry name" value="S-adenosyl-L-methionine-dependent methyltransferases"/>
    <property type="match status" value="1"/>
</dbReference>
<reference evidence="9 11" key="2">
    <citation type="submission" date="2019-03" db="EMBL/GenBank/DDBJ databases">
        <title>Genomic Encyclopedia of Type Strains, Phase IV (KMG-IV): sequencing the most valuable type-strain genomes for metagenomic binning, comparative biology and taxonomic classification.</title>
        <authorList>
            <person name="Goeker M."/>
        </authorList>
    </citation>
    <scope>NUCLEOTIDE SEQUENCE [LARGE SCALE GENOMIC DNA]</scope>
    <source>
        <strain evidence="9 11">DSM 17481</strain>
    </source>
</reference>
<feature type="domain" description="Methyltransferase" evidence="6">
    <location>
        <begin position="124"/>
        <end position="272"/>
    </location>
</feature>
<dbReference type="Pfam" id="PF17827">
    <property type="entry name" value="PrmC_N"/>
    <property type="match status" value="1"/>
</dbReference>
<evidence type="ECO:0000313" key="11">
    <source>
        <dbReference type="Proteomes" id="UP000294683"/>
    </source>
</evidence>
<comment type="function">
    <text evidence="5">Methylates the class 1 translation termination release factors RF1/PrfA and RF2/PrfB on the glutamine residue of the universally conserved GGQ motif.</text>
</comment>
<keyword evidence="3 5" id="KW-0949">S-adenosyl-L-methionine</keyword>
<evidence type="ECO:0000259" key="7">
    <source>
        <dbReference type="Pfam" id="PF17827"/>
    </source>
</evidence>
<proteinExistence type="inferred from homology"/>
<dbReference type="EMBL" id="SNXJ01000004">
    <property type="protein sequence ID" value="TDP28751.1"/>
    <property type="molecule type" value="Genomic_DNA"/>
</dbReference>
<dbReference type="InterPro" id="IPR025714">
    <property type="entry name" value="Methyltranfer_dom"/>
</dbReference>
<dbReference type="EMBL" id="UGSQ01000003">
    <property type="protein sequence ID" value="SUB26466.1"/>
    <property type="molecule type" value="Genomic_DNA"/>
</dbReference>
<dbReference type="EC" id="2.1.1.297" evidence="5"/>